<dbReference type="PROSITE" id="PS51257">
    <property type="entry name" value="PROKAR_LIPOPROTEIN"/>
    <property type="match status" value="1"/>
</dbReference>
<protein>
    <submittedName>
        <fullName evidence="8">Uncharacterized protein</fullName>
    </submittedName>
</protein>
<comment type="caution">
    <text evidence="8">The sequence shown here is derived from an EMBL/GenBank/DDBJ whole genome shotgun (WGS) entry which is preliminary data.</text>
</comment>
<sequence>MRLKERTYRWMVDVALTAVVWIILLSCYFVAVPPEKGFICSDPHINYPYRPSTVGTAVLVSSTMIISMLLITITEIFLWAPMKRDKKLLGIRLGRNLLTFMWGYAVVFDVVFVAKYSMGALRPNFIDVCQPKYITTSGNCSNIVGQMRYVEPDIDFICTNPDKRAISDARQSFPSGHAAAGAFCAAFLSIYAQFKWRVDWTMILVPFLQMTLACLALYNAVLRVTDNKHYQIDIWAGALIGSLVAILTAYRLFSFKEDVDVPERVYQNGVNHNHINHVSVPQSPTRHNNIPSAPDCQYPQEEHGDNEHLDQDHARTDLVSAETKFNSQAFHNV</sequence>
<dbReference type="GO" id="GO:0005886">
    <property type="term" value="C:plasma membrane"/>
    <property type="evidence" value="ECO:0007669"/>
    <property type="project" value="TreeGrafter"/>
</dbReference>
<dbReference type="InterPro" id="IPR043216">
    <property type="entry name" value="PAP-like"/>
</dbReference>
<feature type="compositionally biased region" description="Polar residues" evidence="6">
    <location>
        <begin position="279"/>
        <end position="291"/>
    </location>
</feature>
<reference evidence="8" key="1">
    <citation type="submission" date="2022-03" db="EMBL/GenBank/DDBJ databases">
        <authorList>
            <person name="Martin C."/>
        </authorList>
    </citation>
    <scope>NUCLEOTIDE SEQUENCE</scope>
</reference>
<dbReference type="GO" id="GO:0046839">
    <property type="term" value="P:phospholipid dephosphorylation"/>
    <property type="evidence" value="ECO:0007669"/>
    <property type="project" value="TreeGrafter"/>
</dbReference>
<dbReference type="GO" id="GO:0008195">
    <property type="term" value="F:phosphatidate phosphatase activity"/>
    <property type="evidence" value="ECO:0007669"/>
    <property type="project" value="TreeGrafter"/>
</dbReference>
<feature type="region of interest" description="Disordered" evidence="6">
    <location>
        <begin position="276"/>
        <end position="308"/>
    </location>
</feature>
<feature type="transmembrane region" description="Helical" evidence="7">
    <location>
        <begin position="12"/>
        <end position="32"/>
    </location>
</feature>
<dbReference type="Gene3D" id="1.20.144.10">
    <property type="entry name" value="Phosphatidic acid phosphatase type 2/haloperoxidase"/>
    <property type="match status" value="1"/>
</dbReference>
<feature type="transmembrane region" description="Helical" evidence="7">
    <location>
        <begin position="99"/>
        <end position="118"/>
    </location>
</feature>
<dbReference type="AlphaFoldDB" id="A0A8J1UAA9"/>
<keyword evidence="5 7" id="KW-0472">Membrane</keyword>
<dbReference type="GO" id="GO:0006644">
    <property type="term" value="P:phospholipid metabolic process"/>
    <property type="evidence" value="ECO:0007669"/>
    <property type="project" value="InterPro"/>
</dbReference>
<evidence type="ECO:0000256" key="6">
    <source>
        <dbReference type="SAM" id="MobiDB-lite"/>
    </source>
</evidence>
<evidence type="ECO:0000313" key="9">
    <source>
        <dbReference type="Proteomes" id="UP000749559"/>
    </source>
</evidence>
<dbReference type="InterPro" id="IPR036938">
    <property type="entry name" value="PAP2/HPO_sf"/>
</dbReference>
<dbReference type="InterPro" id="IPR000326">
    <property type="entry name" value="PAP2/HPO"/>
</dbReference>
<keyword evidence="3 7" id="KW-0812">Transmembrane</keyword>
<dbReference type="Pfam" id="PF01569">
    <property type="entry name" value="PAP2"/>
    <property type="match status" value="1"/>
</dbReference>
<dbReference type="OrthoDB" id="8907274at2759"/>
<dbReference type="SUPFAM" id="SSF48317">
    <property type="entry name" value="Acid phosphatase/Vanadium-dependent haloperoxidase"/>
    <property type="match status" value="1"/>
</dbReference>
<dbReference type="PANTHER" id="PTHR10165:SF103">
    <property type="entry name" value="PHOSPHOLIPID PHOSPHATASE HOMOLOG 1.2 HOMOLOG"/>
    <property type="match status" value="1"/>
</dbReference>
<dbReference type="PANTHER" id="PTHR10165">
    <property type="entry name" value="LIPID PHOSPHATE PHOSPHATASE"/>
    <property type="match status" value="1"/>
</dbReference>
<dbReference type="Proteomes" id="UP000749559">
    <property type="component" value="Unassembled WGS sequence"/>
</dbReference>
<organism evidence="8 9">
    <name type="scientific">Owenia fusiformis</name>
    <name type="common">Polychaete worm</name>
    <dbReference type="NCBI Taxonomy" id="6347"/>
    <lineage>
        <taxon>Eukaryota</taxon>
        <taxon>Metazoa</taxon>
        <taxon>Spiralia</taxon>
        <taxon>Lophotrochozoa</taxon>
        <taxon>Annelida</taxon>
        <taxon>Polychaeta</taxon>
        <taxon>Sedentaria</taxon>
        <taxon>Canalipalpata</taxon>
        <taxon>Sabellida</taxon>
        <taxon>Oweniida</taxon>
        <taxon>Oweniidae</taxon>
        <taxon>Owenia</taxon>
    </lineage>
</organism>
<evidence type="ECO:0000256" key="4">
    <source>
        <dbReference type="ARBA" id="ARBA00022989"/>
    </source>
</evidence>
<feature type="transmembrane region" description="Helical" evidence="7">
    <location>
        <begin position="201"/>
        <end position="222"/>
    </location>
</feature>
<comment type="similarity">
    <text evidence="2">Belongs to the PA-phosphatase related phosphoesterase family.</text>
</comment>
<gene>
    <name evidence="8" type="ORF">OFUS_LOCUS663</name>
</gene>
<evidence type="ECO:0000313" key="8">
    <source>
        <dbReference type="EMBL" id="CAH1773011.1"/>
    </source>
</evidence>
<feature type="transmembrane region" description="Helical" evidence="7">
    <location>
        <begin position="234"/>
        <end position="253"/>
    </location>
</feature>
<evidence type="ECO:0000256" key="7">
    <source>
        <dbReference type="SAM" id="Phobius"/>
    </source>
</evidence>
<name>A0A8J1UAA9_OWEFU</name>
<dbReference type="GO" id="GO:0007165">
    <property type="term" value="P:signal transduction"/>
    <property type="evidence" value="ECO:0007669"/>
    <property type="project" value="TreeGrafter"/>
</dbReference>
<accession>A0A8J1UAA9</accession>
<evidence type="ECO:0000256" key="5">
    <source>
        <dbReference type="ARBA" id="ARBA00023136"/>
    </source>
</evidence>
<comment type="subcellular location">
    <subcellularLocation>
        <location evidence="1">Membrane</location>
        <topology evidence="1">Multi-pass membrane protein</topology>
    </subcellularLocation>
</comment>
<dbReference type="EMBL" id="CAIIXF020000001">
    <property type="protein sequence ID" value="CAH1773011.1"/>
    <property type="molecule type" value="Genomic_DNA"/>
</dbReference>
<feature type="transmembrane region" description="Helical" evidence="7">
    <location>
        <begin position="52"/>
        <end position="78"/>
    </location>
</feature>
<proteinExistence type="inferred from homology"/>
<evidence type="ECO:0000256" key="1">
    <source>
        <dbReference type="ARBA" id="ARBA00004141"/>
    </source>
</evidence>
<evidence type="ECO:0000256" key="3">
    <source>
        <dbReference type="ARBA" id="ARBA00022692"/>
    </source>
</evidence>
<dbReference type="SMART" id="SM00014">
    <property type="entry name" value="acidPPc"/>
    <property type="match status" value="1"/>
</dbReference>
<keyword evidence="9" id="KW-1185">Reference proteome</keyword>
<keyword evidence="4 7" id="KW-1133">Transmembrane helix</keyword>
<evidence type="ECO:0000256" key="2">
    <source>
        <dbReference type="ARBA" id="ARBA00008816"/>
    </source>
</evidence>